<dbReference type="Gene3D" id="1.10.730.10">
    <property type="entry name" value="Isoleucyl-tRNA Synthetase, Domain 1"/>
    <property type="match status" value="1"/>
</dbReference>
<evidence type="ECO:0000256" key="6">
    <source>
        <dbReference type="ARBA" id="ARBA00022598"/>
    </source>
</evidence>
<dbReference type="FunFam" id="2.20.28.20:FF:000001">
    <property type="entry name" value="Methionine--tRNA ligase"/>
    <property type="match status" value="1"/>
</dbReference>
<feature type="binding site" evidence="15">
    <location>
        <position position="165"/>
    </location>
    <ligand>
        <name>Zn(2+)</name>
        <dbReference type="ChEBI" id="CHEBI:29105"/>
    </ligand>
</feature>
<keyword evidence="9 15" id="KW-0862">Zinc</keyword>
<evidence type="ECO:0000256" key="7">
    <source>
        <dbReference type="ARBA" id="ARBA00022723"/>
    </source>
</evidence>
<keyword evidence="4 15" id="KW-0963">Cytoplasm</keyword>
<feature type="short sequence motif" description="'HIGH' region" evidence="15">
    <location>
        <begin position="17"/>
        <end position="27"/>
    </location>
</feature>
<evidence type="ECO:0000256" key="13">
    <source>
        <dbReference type="ARBA" id="ARBA00023146"/>
    </source>
</evidence>
<dbReference type="EMBL" id="JAACQH010000104">
    <property type="protein sequence ID" value="NCS91739.1"/>
    <property type="molecule type" value="Genomic_DNA"/>
</dbReference>
<dbReference type="InterPro" id="IPR001412">
    <property type="entry name" value="aa-tRNA-synth_I_CS"/>
</dbReference>
<comment type="subcellular location">
    <subcellularLocation>
        <location evidence="2 15">Cytoplasm</location>
    </subcellularLocation>
</comment>
<dbReference type="Pfam" id="PF09334">
    <property type="entry name" value="tRNA-synt_1g"/>
    <property type="match status" value="1"/>
</dbReference>
<dbReference type="InterPro" id="IPR014758">
    <property type="entry name" value="Met-tRNA_synth"/>
</dbReference>
<dbReference type="PROSITE" id="PS00178">
    <property type="entry name" value="AA_TRNA_LIGASE_I"/>
    <property type="match status" value="1"/>
</dbReference>
<dbReference type="InterPro" id="IPR009080">
    <property type="entry name" value="tRNAsynth_Ia_anticodon-bd"/>
</dbReference>
<dbReference type="InterPro" id="IPR029038">
    <property type="entry name" value="MetRS_Zn"/>
</dbReference>
<dbReference type="InterPro" id="IPR023458">
    <property type="entry name" value="Met-tRNA_ligase_1"/>
</dbReference>
<dbReference type="HAMAP" id="MF_00098">
    <property type="entry name" value="Met_tRNA_synth_type1"/>
    <property type="match status" value="1"/>
</dbReference>
<dbReference type="InterPro" id="IPR004495">
    <property type="entry name" value="Met-tRNA-synth_bsu_C"/>
</dbReference>
<dbReference type="Proteomes" id="UP000738826">
    <property type="component" value="Unassembled WGS sequence"/>
</dbReference>
<sequence>MNKPKPKEKILITSALPYVNNIPHIGNIVGSHLPADIFARFMRMLDYDVTFVGGADEHGTPIEIAAQKKNLNPKELCDYYYNIHKKIYEWLNISYDIFSRTSNKIHHRTTQEFFMEIYKNRYIKEGKIRLPYCEKCNRVLPDRYVEGTCPHCGYEKARGDQCEMCGNMMNPTDLKNQRCAICCSTPKIAERAHLFFELNKLSSTLEEWIKSKKGIWNDKVIAESLGWIKEGLKERCITRDIKWGVKVPTENFTDNVFYVWFDAPIGYISFTNELGKNLWEKNINNNADNVQIYHFIGKDNIIFHTIFWPAMLLANGKYNMPYNVVGLQYLNYEGGKISKSQNRGVFCENLPDSGIESDVWRFYLTFLIPENSDAEWKWDEFINKTNSELIGNFGNFINRTMLFIEKNFNGRINFKDINFGDDEYNLINDIRKKAEEYKKLMLNIHIREGLKKILEISDTGNKYMQKKAPWKDLNKNITNCQRTMYCCVLICYYLANICQPFLPNSSIKIYKMLNLMSEPKFEYIYNNEIEFEIKDVSPLFKKMDEKIINEVKRKVTKIGVETKEGKGSESKEESKKKINTKDKENKEITYEEFKKINLKVGTIEDAEEIPKSDRLIKLTVNVGKEKRTILAGIKKFYKLDDLLNKQVVVLTNLKPRKMMNIESQGMILAAEDKGGIKLLVIDKKTEKGSEIG</sequence>
<evidence type="ECO:0000313" key="18">
    <source>
        <dbReference type="EMBL" id="NCS91739.1"/>
    </source>
</evidence>
<dbReference type="Pfam" id="PF19303">
    <property type="entry name" value="Anticodon_3"/>
    <property type="match status" value="1"/>
</dbReference>
<keyword evidence="10 15" id="KW-0067">ATP-binding</keyword>
<keyword evidence="11 15" id="KW-0694">RNA-binding</keyword>
<dbReference type="InterPro" id="IPR033911">
    <property type="entry name" value="MetRS_core"/>
</dbReference>
<dbReference type="GO" id="GO:0046872">
    <property type="term" value="F:metal ion binding"/>
    <property type="evidence" value="ECO:0007669"/>
    <property type="project" value="UniProtKB-KW"/>
</dbReference>
<keyword evidence="7 15" id="KW-0479">Metal-binding</keyword>
<dbReference type="Proteomes" id="UP000768163">
    <property type="component" value="Unassembled WGS sequence"/>
</dbReference>
<dbReference type="GO" id="GO:0005524">
    <property type="term" value="F:ATP binding"/>
    <property type="evidence" value="ECO:0007669"/>
    <property type="project" value="UniProtKB-UniRule"/>
</dbReference>
<proteinExistence type="inferred from homology"/>
<dbReference type="GO" id="GO:0005829">
    <property type="term" value="C:cytosol"/>
    <property type="evidence" value="ECO:0007669"/>
    <property type="project" value="TreeGrafter"/>
</dbReference>
<evidence type="ECO:0000256" key="12">
    <source>
        <dbReference type="ARBA" id="ARBA00022917"/>
    </source>
</evidence>
<evidence type="ECO:0000256" key="11">
    <source>
        <dbReference type="ARBA" id="ARBA00022884"/>
    </source>
</evidence>
<keyword evidence="12 15" id="KW-0648">Protein biosynthesis</keyword>
<evidence type="ECO:0000259" key="16">
    <source>
        <dbReference type="PROSITE" id="PS50886"/>
    </source>
</evidence>
<evidence type="ECO:0000313" key="19">
    <source>
        <dbReference type="Proteomes" id="UP000768163"/>
    </source>
</evidence>
<feature type="short sequence motif" description="'KMSKS' region" evidence="15">
    <location>
        <begin position="336"/>
        <end position="340"/>
    </location>
</feature>
<evidence type="ECO:0000256" key="14">
    <source>
        <dbReference type="ARBA" id="ARBA00047364"/>
    </source>
</evidence>
<dbReference type="SUPFAM" id="SSF47323">
    <property type="entry name" value="Anticodon-binding domain of a subclass of class I aminoacyl-tRNA synthetases"/>
    <property type="match status" value="1"/>
</dbReference>
<keyword evidence="6 15" id="KW-0436">Ligase</keyword>
<dbReference type="PROSITE" id="PS50886">
    <property type="entry name" value="TRBD"/>
    <property type="match status" value="1"/>
</dbReference>
<dbReference type="FunFam" id="2.40.50.140:FF:000042">
    <property type="entry name" value="Methionine--tRNA ligase"/>
    <property type="match status" value="1"/>
</dbReference>
<evidence type="ECO:0000256" key="4">
    <source>
        <dbReference type="ARBA" id="ARBA00022490"/>
    </source>
</evidence>
<evidence type="ECO:0000256" key="3">
    <source>
        <dbReference type="ARBA" id="ARBA00011738"/>
    </source>
</evidence>
<dbReference type="SUPFAM" id="SSF52374">
    <property type="entry name" value="Nucleotidylyl transferase"/>
    <property type="match status" value="1"/>
</dbReference>
<protein>
    <recommendedName>
        <fullName evidence="15">Methionine--tRNA ligase</fullName>
        <ecNumber evidence="15">6.1.1.10</ecNumber>
    </recommendedName>
    <alternativeName>
        <fullName evidence="15">Methionyl-tRNA synthetase</fullName>
        <shortName evidence="15">MetRS</shortName>
    </alternativeName>
</protein>
<dbReference type="Pfam" id="PF01588">
    <property type="entry name" value="tRNA_bind"/>
    <property type="match status" value="1"/>
</dbReference>
<keyword evidence="8 15" id="KW-0547">Nucleotide-binding</keyword>
<evidence type="ECO:0000256" key="8">
    <source>
        <dbReference type="ARBA" id="ARBA00022741"/>
    </source>
</evidence>
<dbReference type="GO" id="GO:0017101">
    <property type="term" value="C:aminoacyl-tRNA synthetase multienzyme complex"/>
    <property type="evidence" value="ECO:0007669"/>
    <property type="project" value="TreeGrafter"/>
</dbReference>
<comment type="subunit">
    <text evidence="3 15">Homodimer.</text>
</comment>
<evidence type="ECO:0000256" key="2">
    <source>
        <dbReference type="ARBA" id="ARBA00004496"/>
    </source>
</evidence>
<dbReference type="AlphaFoldDB" id="A0A8J8CHG5"/>
<dbReference type="Gene3D" id="2.20.28.20">
    <property type="entry name" value="Methionyl-tRNA synthetase, Zn-domain"/>
    <property type="match status" value="1"/>
</dbReference>
<dbReference type="InterPro" id="IPR015413">
    <property type="entry name" value="Methionyl/Leucyl_tRNA_Synth"/>
</dbReference>
<evidence type="ECO:0000256" key="10">
    <source>
        <dbReference type="ARBA" id="ARBA00022840"/>
    </source>
</evidence>
<dbReference type="NCBIfam" id="TIGR00399">
    <property type="entry name" value="metG_C_term"/>
    <property type="match status" value="1"/>
</dbReference>
<comment type="similarity">
    <text evidence="15">Belongs to the class-I aminoacyl-tRNA synthetase family. MetG type 1 subfamily.</text>
</comment>
<dbReference type="InterPro" id="IPR041872">
    <property type="entry name" value="Anticodon_Met"/>
</dbReference>
<evidence type="ECO:0000256" key="1">
    <source>
        <dbReference type="ARBA" id="ARBA00003314"/>
    </source>
</evidence>
<comment type="caution">
    <text evidence="17">The sequence shown here is derived from an EMBL/GenBank/DDBJ whole genome shotgun (WGS) entry which is preliminary data.</text>
</comment>
<evidence type="ECO:0000313" key="17">
    <source>
        <dbReference type="EMBL" id="NCN64712.1"/>
    </source>
</evidence>
<dbReference type="NCBIfam" id="TIGR00398">
    <property type="entry name" value="metG"/>
    <property type="match status" value="1"/>
</dbReference>
<gene>
    <name evidence="15 17" type="primary">metG</name>
    <name evidence="18" type="ORF">GW779_04955</name>
    <name evidence="17" type="ORF">GW910_01365</name>
</gene>
<keyword evidence="5 15" id="KW-0820">tRNA-binding</keyword>
<dbReference type="InterPro" id="IPR012340">
    <property type="entry name" value="NA-bd_OB-fold"/>
</dbReference>
<comment type="cofactor">
    <cofactor evidence="15">
        <name>Zn(2+)</name>
        <dbReference type="ChEBI" id="CHEBI:29105"/>
    </cofactor>
    <text evidence="15">Binds 1 zinc ion per subunit.</text>
</comment>
<dbReference type="PANTHER" id="PTHR45765:SF1">
    <property type="entry name" value="METHIONINE--TRNA LIGASE, CYTOPLASMIC"/>
    <property type="match status" value="1"/>
</dbReference>
<feature type="binding site" evidence="15">
    <location>
        <position position="152"/>
    </location>
    <ligand>
        <name>Zn(2+)</name>
        <dbReference type="ChEBI" id="CHEBI:29105"/>
    </ligand>
</feature>
<dbReference type="SUPFAM" id="SSF50249">
    <property type="entry name" value="Nucleic acid-binding proteins"/>
    <property type="match status" value="1"/>
</dbReference>
<dbReference type="GO" id="GO:0004825">
    <property type="term" value="F:methionine-tRNA ligase activity"/>
    <property type="evidence" value="ECO:0007669"/>
    <property type="project" value="UniProtKB-UniRule"/>
</dbReference>
<dbReference type="GO" id="GO:0000049">
    <property type="term" value="F:tRNA binding"/>
    <property type="evidence" value="ECO:0007669"/>
    <property type="project" value="UniProtKB-KW"/>
</dbReference>
<dbReference type="CDD" id="cd07957">
    <property type="entry name" value="Anticodon_Ia_Met"/>
    <property type="match status" value="1"/>
</dbReference>
<comment type="function">
    <text evidence="1 15">Is required not only for elongation of protein synthesis but also for the initiation of all mRNA translation through initiator tRNA(fMet) aminoacylation.</text>
</comment>
<reference evidence="17" key="1">
    <citation type="submission" date="2019-11" db="EMBL/GenBank/DDBJ databases">
        <title>Lipid analysis of CO2-rich subsurface aquifers suggests an autotrophy-based deep biosphere with lysolipids enriched in CPR bacteria.</title>
        <authorList>
            <person name="Probst A.J."/>
            <person name="Elling F.J."/>
            <person name="Castelle C.J."/>
            <person name="Zhu Q."/>
            <person name="Elvert M."/>
            <person name="Birarda G."/>
            <person name="Holman H.-Y."/>
            <person name="Lane K.R."/>
            <person name="Ladd B."/>
            <person name="Ryan M.C."/>
            <person name="Woyke T."/>
            <person name="Hinrichs K.-U."/>
            <person name="Banfield J.F."/>
        </authorList>
    </citation>
    <scope>NUCLEOTIDE SEQUENCE</scope>
    <source>
        <strain evidence="17">CG_2015-01_33_1645</strain>
        <strain evidence="18">CG_2015-04_33_537</strain>
    </source>
</reference>
<keyword evidence="13 15" id="KW-0030">Aminoacyl-tRNA synthetase</keyword>
<dbReference type="InterPro" id="IPR002547">
    <property type="entry name" value="tRNA-bd_dom"/>
</dbReference>
<dbReference type="CDD" id="cd02800">
    <property type="entry name" value="tRNA_bind_EcMetRS_like"/>
    <property type="match status" value="1"/>
</dbReference>
<dbReference type="PRINTS" id="PR01041">
    <property type="entry name" value="TRNASYNTHMET"/>
</dbReference>
<dbReference type="CDD" id="cd00814">
    <property type="entry name" value="MetRS_core"/>
    <property type="match status" value="1"/>
</dbReference>
<dbReference type="InterPro" id="IPR014729">
    <property type="entry name" value="Rossmann-like_a/b/a_fold"/>
</dbReference>
<dbReference type="GO" id="GO:0006431">
    <property type="term" value="P:methionyl-tRNA aminoacylation"/>
    <property type="evidence" value="ECO:0007669"/>
    <property type="project" value="UniProtKB-UniRule"/>
</dbReference>
<feature type="binding site" evidence="15">
    <location>
        <position position="149"/>
    </location>
    <ligand>
        <name>Zn(2+)</name>
        <dbReference type="ChEBI" id="CHEBI:29105"/>
    </ligand>
</feature>
<name>A0A8J8CHG5_9ARCH</name>
<feature type="binding site" evidence="15">
    <location>
        <position position="162"/>
    </location>
    <ligand>
        <name>Zn(2+)</name>
        <dbReference type="ChEBI" id="CHEBI:29105"/>
    </ligand>
</feature>
<dbReference type="Gene3D" id="3.40.50.620">
    <property type="entry name" value="HUPs"/>
    <property type="match status" value="1"/>
</dbReference>
<organism evidence="17 19">
    <name type="scientific">Candidatus Altarchaeum hamiconexum</name>
    <dbReference type="NCBI Taxonomy" id="1803513"/>
    <lineage>
        <taxon>Archaea</taxon>
        <taxon>Candidatus Altarchaeota</taxon>
        <taxon>Candidatus Altiarchaeia</taxon>
        <taxon>Candidatus Altarchaeales</taxon>
        <taxon>Candidatus Altarchaeaceae</taxon>
        <taxon>Candidatus Altarchaeum</taxon>
    </lineage>
</organism>
<evidence type="ECO:0000256" key="5">
    <source>
        <dbReference type="ARBA" id="ARBA00022555"/>
    </source>
</evidence>
<feature type="binding site" evidence="15">
    <location>
        <position position="339"/>
    </location>
    <ligand>
        <name>ATP</name>
        <dbReference type="ChEBI" id="CHEBI:30616"/>
    </ligand>
</feature>
<dbReference type="Gene3D" id="2.40.50.140">
    <property type="entry name" value="Nucleic acid-binding proteins"/>
    <property type="match status" value="1"/>
</dbReference>
<dbReference type="EC" id="6.1.1.10" evidence="15"/>
<dbReference type="SUPFAM" id="SSF57770">
    <property type="entry name" value="Methionyl-tRNA synthetase (MetRS), Zn-domain"/>
    <property type="match status" value="1"/>
</dbReference>
<evidence type="ECO:0000256" key="15">
    <source>
        <dbReference type="HAMAP-Rule" id="MF_00098"/>
    </source>
</evidence>
<comment type="catalytic activity">
    <reaction evidence="14 15">
        <text>tRNA(Met) + L-methionine + ATP = L-methionyl-tRNA(Met) + AMP + diphosphate</text>
        <dbReference type="Rhea" id="RHEA:13481"/>
        <dbReference type="Rhea" id="RHEA-COMP:9667"/>
        <dbReference type="Rhea" id="RHEA-COMP:9698"/>
        <dbReference type="ChEBI" id="CHEBI:30616"/>
        <dbReference type="ChEBI" id="CHEBI:33019"/>
        <dbReference type="ChEBI" id="CHEBI:57844"/>
        <dbReference type="ChEBI" id="CHEBI:78442"/>
        <dbReference type="ChEBI" id="CHEBI:78530"/>
        <dbReference type="ChEBI" id="CHEBI:456215"/>
        <dbReference type="EC" id="6.1.1.10"/>
    </reaction>
</comment>
<dbReference type="PANTHER" id="PTHR45765">
    <property type="entry name" value="METHIONINE--TRNA LIGASE"/>
    <property type="match status" value="1"/>
</dbReference>
<evidence type="ECO:0000256" key="9">
    <source>
        <dbReference type="ARBA" id="ARBA00022833"/>
    </source>
</evidence>
<accession>A0A8J8CHG5</accession>
<feature type="domain" description="TRNA-binding" evidence="16">
    <location>
        <begin position="592"/>
        <end position="692"/>
    </location>
</feature>
<dbReference type="NCBIfam" id="NF001100">
    <property type="entry name" value="PRK00133.1"/>
    <property type="match status" value="1"/>
</dbReference>
<dbReference type="EMBL" id="JAACVF010000035">
    <property type="protein sequence ID" value="NCN64712.1"/>
    <property type="molecule type" value="Genomic_DNA"/>
</dbReference>